<dbReference type="Proteomes" id="UP001172687">
    <property type="component" value="Unassembled WGS sequence"/>
</dbReference>
<sequence length="623" mass="68273">MTTTDAPGAIAAGPAVMQTPKVSICIPAYQAAAYLQPLLDSVLSQAYDDFEVVVIDNHSTDGTSDILARVDDPRVRVMRNPATLPFVENWNLLVSQSRGEFVKLVCADDLLKPGCLAVQASVLDNNPDVALVSVKCDFIDDNERLIVPARGLDGIEGQVTAEGVVRRIVRNGGNPIGAPVAGMFRRADFDRVGGFTADFPFLSDIHLWVRLLGCGDFYGIPATHASFRIRGGSMSGLTSARTQLAQSLDFEKSLARDPRWDLSQIDLFRGWMRCHEQTLRRMALFGLTKWRVARRDRGPVRAGPRAGTDLPSTVVADTLTVVICAYTTQRWDELCPAVESVLNQDFPVLGVVVVIDHCPELYRLARDRFGARGRVTVLESDGERGLSGARNTGVGAARGDVVAFLDDDAVAEPGWAHALMRHYRDPRVAAVGGYAAPVWPTGARPHWMPAEFDWVVGCSYTGQPTELAEVRNPLGCNMSIRRSVFDDIGGFRSEVGRVGNHPVGGEETELCLRIRGRQPDARVLYDPDAVVRHHVSCDRTTMRYFRRRCYHEGISKAVVTEIAGVGNPLLAERAYTTRTLPRGVLRELTAPRQGGFRRAGVMAFGLAATTAGYLRAKTQYRLS</sequence>
<organism evidence="2 3">
    <name type="scientific">Mycolicibacterium austroafricanum</name>
    <name type="common">Mycobacterium austroafricanum</name>
    <dbReference type="NCBI Taxonomy" id="39687"/>
    <lineage>
        <taxon>Bacteria</taxon>
        <taxon>Bacillati</taxon>
        <taxon>Actinomycetota</taxon>
        <taxon>Actinomycetes</taxon>
        <taxon>Mycobacteriales</taxon>
        <taxon>Mycobacteriaceae</taxon>
        <taxon>Mycolicibacterium</taxon>
    </lineage>
</organism>
<dbReference type="InterPro" id="IPR029044">
    <property type="entry name" value="Nucleotide-diphossugar_trans"/>
</dbReference>
<dbReference type="Gene3D" id="3.90.550.10">
    <property type="entry name" value="Spore Coat Polysaccharide Biosynthesis Protein SpsA, Chain A"/>
    <property type="match status" value="2"/>
</dbReference>
<dbReference type="SUPFAM" id="SSF53448">
    <property type="entry name" value="Nucleotide-diphospho-sugar transferases"/>
    <property type="match status" value="2"/>
</dbReference>
<evidence type="ECO:0000259" key="1">
    <source>
        <dbReference type="Pfam" id="PF00535"/>
    </source>
</evidence>
<evidence type="ECO:0000313" key="2">
    <source>
        <dbReference type="EMBL" id="MDN4516577.1"/>
    </source>
</evidence>
<dbReference type="PANTHER" id="PTHR43685">
    <property type="entry name" value="GLYCOSYLTRANSFERASE"/>
    <property type="match status" value="1"/>
</dbReference>
<dbReference type="InterPro" id="IPR050834">
    <property type="entry name" value="Glycosyltransf_2"/>
</dbReference>
<dbReference type="EC" id="2.4.-.-" evidence="2"/>
<dbReference type="PANTHER" id="PTHR43685:SF2">
    <property type="entry name" value="GLYCOSYLTRANSFERASE 2-LIKE DOMAIN-CONTAINING PROTEIN"/>
    <property type="match status" value="1"/>
</dbReference>
<comment type="caution">
    <text evidence="2">The sequence shown here is derived from an EMBL/GenBank/DDBJ whole genome shotgun (WGS) entry which is preliminary data.</text>
</comment>
<dbReference type="InterPro" id="IPR001173">
    <property type="entry name" value="Glyco_trans_2-like"/>
</dbReference>
<dbReference type="EMBL" id="JAUHTC010000007">
    <property type="protein sequence ID" value="MDN4516577.1"/>
    <property type="molecule type" value="Genomic_DNA"/>
</dbReference>
<keyword evidence="2" id="KW-0328">Glycosyltransferase</keyword>
<dbReference type="GO" id="GO:0016757">
    <property type="term" value="F:glycosyltransferase activity"/>
    <property type="evidence" value="ECO:0007669"/>
    <property type="project" value="UniProtKB-KW"/>
</dbReference>
<keyword evidence="2" id="KW-0808">Transferase</keyword>
<proteinExistence type="predicted"/>
<protein>
    <submittedName>
        <fullName evidence="2">Glycosyltransferase</fullName>
        <ecNumber evidence="2">2.4.-.-</ecNumber>
    </submittedName>
</protein>
<keyword evidence="3" id="KW-1185">Reference proteome</keyword>
<dbReference type="Pfam" id="PF00535">
    <property type="entry name" value="Glycos_transf_2"/>
    <property type="match status" value="2"/>
</dbReference>
<reference evidence="2" key="1">
    <citation type="submission" date="2023-07" db="EMBL/GenBank/DDBJ databases">
        <title>Degradation of tert-butanol by M. austroafricanum TBA100.</title>
        <authorList>
            <person name="Helbich S."/>
            <person name="Vainshtein Y."/>
        </authorList>
    </citation>
    <scope>NUCLEOTIDE SEQUENCE</scope>
    <source>
        <strain evidence="2">TBA100</strain>
    </source>
</reference>
<feature type="domain" description="Glycosyltransferase 2-like" evidence="1">
    <location>
        <begin position="23"/>
        <end position="191"/>
    </location>
</feature>
<dbReference type="RefSeq" id="WP_234935317.1">
    <property type="nucleotide sequence ID" value="NZ_CP070380.1"/>
</dbReference>
<name>A0ABT8H745_MYCAO</name>
<gene>
    <name evidence="2" type="ORF">QYF68_01900</name>
</gene>
<evidence type="ECO:0000313" key="3">
    <source>
        <dbReference type="Proteomes" id="UP001172687"/>
    </source>
</evidence>
<feature type="domain" description="Glycosyltransferase 2-like" evidence="1">
    <location>
        <begin position="320"/>
        <end position="488"/>
    </location>
</feature>
<accession>A0ABT8H745</accession>